<name>A0A0R0M2D4_9MICR</name>
<dbReference type="EMBL" id="LGUB01000100">
    <property type="protein sequence ID" value="KRH94293.1"/>
    <property type="molecule type" value="Genomic_DNA"/>
</dbReference>
<evidence type="ECO:0000313" key="3">
    <source>
        <dbReference type="Proteomes" id="UP000051530"/>
    </source>
</evidence>
<protein>
    <submittedName>
        <fullName evidence="2">Uncharacterized protein</fullName>
    </submittedName>
</protein>
<gene>
    <name evidence="2" type="ORF">M153_3070007233</name>
</gene>
<feature type="transmembrane region" description="Helical" evidence="1">
    <location>
        <begin position="20"/>
        <end position="45"/>
    </location>
</feature>
<dbReference type="VEuPathDB" id="MicrosporidiaDB:M153_3070007233"/>
<accession>A0A0R0M2D4</accession>
<keyword evidence="1" id="KW-0472">Membrane</keyword>
<keyword evidence="1" id="KW-0812">Transmembrane</keyword>
<organism evidence="2 3">
    <name type="scientific">Pseudoloma neurophilia</name>
    <dbReference type="NCBI Taxonomy" id="146866"/>
    <lineage>
        <taxon>Eukaryota</taxon>
        <taxon>Fungi</taxon>
        <taxon>Fungi incertae sedis</taxon>
        <taxon>Microsporidia</taxon>
        <taxon>Pseudoloma</taxon>
    </lineage>
</organism>
<comment type="caution">
    <text evidence="2">The sequence shown here is derived from an EMBL/GenBank/DDBJ whole genome shotgun (WGS) entry which is preliminary data.</text>
</comment>
<keyword evidence="1" id="KW-1133">Transmembrane helix</keyword>
<keyword evidence="3" id="KW-1185">Reference proteome</keyword>
<dbReference type="AlphaFoldDB" id="A0A0R0M2D4"/>
<reference evidence="2 3" key="1">
    <citation type="submission" date="2015-07" db="EMBL/GenBank/DDBJ databases">
        <title>The genome of Pseudoloma neurophilia, a relevant intracellular parasite of the zebrafish.</title>
        <authorList>
            <person name="Ndikumana S."/>
            <person name="Pelin A."/>
            <person name="Sanders J."/>
            <person name="Corradi N."/>
        </authorList>
    </citation>
    <scope>NUCLEOTIDE SEQUENCE [LARGE SCALE GENOMIC DNA]</scope>
    <source>
        <strain evidence="2 3">MK1</strain>
    </source>
</reference>
<dbReference type="Proteomes" id="UP000051530">
    <property type="component" value="Unassembled WGS sequence"/>
</dbReference>
<sequence length="57" mass="6798">MHFRPSERSLHFLSNYLTDFQVIWISTSCVALAHFSTLLILSLFYQMISHIFNLFFI</sequence>
<evidence type="ECO:0000256" key="1">
    <source>
        <dbReference type="SAM" id="Phobius"/>
    </source>
</evidence>
<evidence type="ECO:0000313" key="2">
    <source>
        <dbReference type="EMBL" id="KRH94293.1"/>
    </source>
</evidence>
<proteinExistence type="predicted"/>